<evidence type="ECO:0000259" key="1">
    <source>
        <dbReference type="Pfam" id="PF00535"/>
    </source>
</evidence>
<evidence type="ECO:0000313" key="3">
    <source>
        <dbReference type="Proteomes" id="UP000239736"/>
    </source>
</evidence>
<sequence>MRGTGRHVAILMATCNGGRFVRDQLESIRRQDHSEWSLIVGDDGSTDQTLRKIHEFAHSNPNHAIQLRHGPRKGSTANFLHLLCDAALDTDFIALADQDDVWLPDKLSRAIAALEAAGSGPALYGARTVIVDHQLKRLGLSPLFARKPTFGNALVQNIAGGNTMVLNRKAHDLVIAAGAGLEPVCHDWWLYQLISGCGGQVIYDPHPCLLYRQHEANQIGSNMALAGRIRRISAVLSGRFSEWNTRNIRCLRQVSHLLTDEAREILDRFEQLRHQRGFLALTRLRGAGVYRQTAAGNASLALAAMLGRL</sequence>
<dbReference type="PANTHER" id="PTHR43685">
    <property type="entry name" value="GLYCOSYLTRANSFERASE"/>
    <property type="match status" value="1"/>
</dbReference>
<dbReference type="Pfam" id="PF00535">
    <property type="entry name" value="Glycos_transf_2"/>
    <property type="match status" value="1"/>
</dbReference>
<keyword evidence="2" id="KW-0808">Transferase</keyword>
<reference evidence="2 3" key="1">
    <citation type="submission" date="2018-01" db="EMBL/GenBank/DDBJ databases">
        <title>Genomic Encyclopedia of Archaeal and Bacterial Type Strains, Phase II (KMG-II): from individual species to whole genera.</title>
        <authorList>
            <person name="Goeker M."/>
        </authorList>
    </citation>
    <scope>NUCLEOTIDE SEQUENCE [LARGE SCALE GENOMIC DNA]</scope>
    <source>
        <strain evidence="2 3">DSM 12048</strain>
    </source>
</reference>
<dbReference type="InterPro" id="IPR001173">
    <property type="entry name" value="Glyco_trans_2-like"/>
</dbReference>
<protein>
    <submittedName>
        <fullName evidence="2">Glycosyltransferase involved in cell wall biosynthesis</fullName>
    </submittedName>
</protein>
<dbReference type="CDD" id="cd04196">
    <property type="entry name" value="GT_2_like_d"/>
    <property type="match status" value="1"/>
</dbReference>
<feature type="domain" description="Glycosyltransferase 2-like" evidence="1">
    <location>
        <begin position="10"/>
        <end position="138"/>
    </location>
</feature>
<dbReference type="InterPro" id="IPR050834">
    <property type="entry name" value="Glycosyltransf_2"/>
</dbReference>
<dbReference type="EMBL" id="PRDS01000008">
    <property type="protein sequence ID" value="PPB79940.1"/>
    <property type="molecule type" value="Genomic_DNA"/>
</dbReference>
<dbReference type="OrthoDB" id="9802649at2"/>
<accession>A0A2S5JEW6</accession>
<name>A0A2S5JEW6_9RHOB</name>
<dbReference type="Gene3D" id="3.90.550.10">
    <property type="entry name" value="Spore Coat Polysaccharide Biosynthesis Protein SpsA, Chain A"/>
    <property type="match status" value="1"/>
</dbReference>
<gene>
    <name evidence="2" type="ORF">LV82_02497</name>
</gene>
<dbReference type="AlphaFoldDB" id="A0A2S5JEW6"/>
<organism evidence="2 3">
    <name type="scientific">Albidovulum inexpectatum</name>
    <dbReference type="NCBI Taxonomy" id="196587"/>
    <lineage>
        <taxon>Bacteria</taxon>
        <taxon>Pseudomonadati</taxon>
        <taxon>Pseudomonadota</taxon>
        <taxon>Alphaproteobacteria</taxon>
        <taxon>Rhodobacterales</taxon>
        <taxon>Paracoccaceae</taxon>
        <taxon>Albidovulum</taxon>
    </lineage>
</organism>
<evidence type="ECO:0000313" key="2">
    <source>
        <dbReference type="EMBL" id="PPB79940.1"/>
    </source>
</evidence>
<dbReference type="Proteomes" id="UP000239736">
    <property type="component" value="Unassembled WGS sequence"/>
</dbReference>
<dbReference type="GO" id="GO:0016740">
    <property type="term" value="F:transferase activity"/>
    <property type="evidence" value="ECO:0007669"/>
    <property type="project" value="UniProtKB-KW"/>
</dbReference>
<dbReference type="SUPFAM" id="SSF53448">
    <property type="entry name" value="Nucleotide-diphospho-sugar transferases"/>
    <property type="match status" value="1"/>
</dbReference>
<comment type="caution">
    <text evidence="2">The sequence shown here is derived from an EMBL/GenBank/DDBJ whole genome shotgun (WGS) entry which is preliminary data.</text>
</comment>
<dbReference type="InterPro" id="IPR029044">
    <property type="entry name" value="Nucleotide-diphossugar_trans"/>
</dbReference>
<keyword evidence="3" id="KW-1185">Reference proteome</keyword>
<proteinExistence type="predicted"/>
<dbReference type="PANTHER" id="PTHR43685:SF2">
    <property type="entry name" value="GLYCOSYLTRANSFERASE 2-LIKE DOMAIN-CONTAINING PROTEIN"/>
    <property type="match status" value="1"/>
</dbReference>